<evidence type="ECO:0000313" key="2">
    <source>
        <dbReference type="EMBL" id="SHM84856.1"/>
    </source>
</evidence>
<dbReference type="PANTHER" id="PTHR40032:SF1">
    <property type="entry name" value="EXPORTED PROTEIN"/>
    <property type="match status" value="1"/>
</dbReference>
<organism evidence="2 3">
    <name type="scientific">Ruminococcus flavefaciens</name>
    <dbReference type="NCBI Taxonomy" id="1265"/>
    <lineage>
        <taxon>Bacteria</taxon>
        <taxon>Bacillati</taxon>
        <taxon>Bacillota</taxon>
        <taxon>Clostridia</taxon>
        <taxon>Eubacteriales</taxon>
        <taxon>Oscillospiraceae</taxon>
        <taxon>Ruminococcus</taxon>
    </lineage>
</organism>
<dbReference type="RefSeq" id="WP_072952217.1">
    <property type="nucleotide sequence ID" value="NZ_FRCT01000018.1"/>
</dbReference>
<dbReference type="OrthoDB" id="9812429at2"/>
<protein>
    <submittedName>
        <fullName evidence="2">Putative amidase domain-containing protein</fullName>
    </submittedName>
</protein>
<dbReference type="AlphaFoldDB" id="A0A1M7M2H7"/>
<sequence length="161" mass="18300">MKEYPLNIKAEIEYARRWAFSANPEYYNFENIGGDCTNFVSQCLYAGGAVMNYTRDTGWYYNSLNDRSAAWTSVEYFYKFIVNNKGVGPFGILVSLGQVRAGDVIQLGANGRFHHSLIVINVRSGVPYIAAHTFNAYDRPLNTYIYDDIRCIRIAGSRKYG</sequence>
<dbReference type="Proteomes" id="UP000184394">
    <property type="component" value="Unassembled WGS sequence"/>
</dbReference>
<name>A0A1M7M2H7_RUMFL</name>
<evidence type="ECO:0000313" key="3">
    <source>
        <dbReference type="Proteomes" id="UP000184394"/>
    </source>
</evidence>
<dbReference type="EMBL" id="FRCT01000018">
    <property type="protein sequence ID" value="SHM84856.1"/>
    <property type="molecule type" value="Genomic_DNA"/>
</dbReference>
<dbReference type="InterPro" id="IPR024301">
    <property type="entry name" value="Amidase_6"/>
</dbReference>
<gene>
    <name evidence="2" type="ORF">SAMN04487860_11816</name>
</gene>
<dbReference type="PANTHER" id="PTHR40032">
    <property type="entry name" value="EXPORTED PROTEIN-RELATED"/>
    <property type="match status" value="1"/>
</dbReference>
<evidence type="ECO:0000259" key="1">
    <source>
        <dbReference type="Pfam" id="PF12671"/>
    </source>
</evidence>
<feature type="domain" description="Putative amidase" evidence="1">
    <location>
        <begin position="9"/>
        <end position="149"/>
    </location>
</feature>
<accession>A0A1M7M2H7</accession>
<proteinExistence type="predicted"/>
<dbReference type="Pfam" id="PF12671">
    <property type="entry name" value="Amidase_6"/>
    <property type="match status" value="1"/>
</dbReference>
<reference evidence="2 3" key="1">
    <citation type="submission" date="2016-11" db="EMBL/GenBank/DDBJ databases">
        <authorList>
            <person name="Jaros S."/>
            <person name="Januszkiewicz K."/>
            <person name="Wedrychowicz H."/>
        </authorList>
    </citation>
    <scope>NUCLEOTIDE SEQUENCE [LARGE SCALE GENOMIC DNA]</scope>
    <source>
        <strain evidence="2 3">Y1</strain>
    </source>
</reference>